<evidence type="ECO:0000313" key="2">
    <source>
        <dbReference type="EMBL" id="QGY79951.1"/>
    </source>
</evidence>
<dbReference type="Proteomes" id="UP000428803">
    <property type="component" value="Chromosome"/>
</dbReference>
<organism evidence="2 3">
    <name type="scientific">Sphingorhabdus lacus</name>
    <dbReference type="NCBI Taxonomy" id="392610"/>
    <lineage>
        <taxon>Bacteria</taxon>
        <taxon>Pseudomonadati</taxon>
        <taxon>Pseudomonadota</taxon>
        <taxon>Alphaproteobacteria</taxon>
        <taxon>Sphingomonadales</taxon>
        <taxon>Sphingomonadaceae</taxon>
        <taxon>Sphingorhabdus</taxon>
    </lineage>
</organism>
<sequence length="193" mass="20848">MQRKSKIFLITAVATIAALVPVFGPFTFYHAVVPFLGPVLPKHDGVPSYASATYNWKGAGLIWNWEQALPNGCAKWDATNGQIAYYGLTLISGANGCDSSGLILSYISYSDHIVIGKGGDRGGGKPCPFKVSDEQIALFNSLLQQAKRRATPEIEMRALHAIERRLDNLNGKTLTTDHTGGCNDLSLADYSNS</sequence>
<protein>
    <submittedName>
        <fullName evidence="2">Uncharacterized protein</fullName>
    </submittedName>
</protein>
<evidence type="ECO:0000256" key="1">
    <source>
        <dbReference type="SAM" id="Phobius"/>
    </source>
</evidence>
<keyword evidence="3" id="KW-1185">Reference proteome</keyword>
<dbReference type="OrthoDB" id="10016467at2"/>
<dbReference type="KEGG" id="slaa:EUU25_04560"/>
<evidence type="ECO:0000313" key="3">
    <source>
        <dbReference type="Proteomes" id="UP000428803"/>
    </source>
</evidence>
<accession>A0A6I6L6R0</accession>
<feature type="transmembrane region" description="Helical" evidence="1">
    <location>
        <begin position="7"/>
        <end position="32"/>
    </location>
</feature>
<proteinExistence type="predicted"/>
<keyword evidence="1" id="KW-0472">Membrane</keyword>
<dbReference type="AlphaFoldDB" id="A0A6I6L6R0"/>
<keyword evidence="1" id="KW-0812">Transmembrane</keyword>
<keyword evidence="1" id="KW-1133">Transmembrane helix</keyword>
<dbReference type="RefSeq" id="WP_158898701.1">
    <property type="nucleotide sequence ID" value="NZ_CP035733.1"/>
</dbReference>
<name>A0A6I6L6R0_9SPHN</name>
<gene>
    <name evidence="2" type="ORF">EUU25_04560</name>
</gene>
<reference evidence="3" key="1">
    <citation type="submission" date="2019-01" db="EMBL/GenBank/DDBJ databases">
        <title>Sphingorhabdus lacus sp.nov., isolated from an oligotrophic freshwater lake.</title>
        <authorList>
            <person name="Park M."/>
        </authorList>
    </citation>
    <scope>NUCLEOTIDE SEQUENCE [LARGE SCALE GENOMIC DNA]</scope>
    <source>
        <strain evidence="3">IMCC1753</strain>
    </source>
</reference>
<dbReference type="EMBL" id="CP035733">
    <property type="protein sequence ID" value="QGY79951.1"/>
    <property type="molecule type" value="Genomic_DNA"/>
</dbReference>